<dbReference type="SUPFAM" id="SSF158682">
    <property type="entry name" value="TerB-like"/>
    <property type="match status" value="1"/>
</dbReference>
<protein>
    <recommendedName>
        <fullName evidence="1">Co-chaperone DjlA N-terminal domain-containing protein</fullName>
    </recommendedName>
</protein>
<dbReference type="Gene3D" id="1.10.3680.10">
    <property type="entry name" value="TerB-like"/>
    <property type="match status" value="1"/>
</dbReference>
<organism evidence="2 3">
    <name type="scientific">Oceanisphaera profunda</name>
    <dbReference type="NCBI Taxonomy" id="1416627"/>
    <lineage>
        <taxon>Bacteria</taxon>
        <taxon>Pseudomonadati</taxon>
        <taxon>Pseudomonadota</taxon>
        <taxon>Gammaproteobacteria</taxon>
        <taxon>Aeromonadales</taxon>
        <taxon>Aeromonadaceae</taxon>
        <taxon>Oceanisphaera</taxon>
    </lineage>
</organism>
<dbReference type="OrthoDB" id="5294347at2"/>
<proteinExistence type="predicted"/>
<keyword evidence="3" id="KW-1185">Reference proteome</keyword>
<evidence type="ECO:0000259" key="1">
    <source>
        <dbReference type="Pfam" id="PF05099"/>
    </source>
</evidence>
<name>A0A1Y0D143_9GAMM</name>
<dbReference type="InterPro" id="IPR007791">
    <property type="entry name" value="DjlA_N"/>
</dbReference>
<evidence type="ECO:0000313" key="2">
    <source>
        <dbReference type="EMBL" id="ART81241.1"/>
    </source>
</evidence>
<dbReference type="EMBL" id="CP021377">
    <property type="protein sequence ID" value="ART81241.1"/>
    <property type="molecule type" value="Genomic_DNA"/>
</dbReference>
<evidence type="ECO:0000313" key="3">
    <source>
        <dbReference type="Proteomes" id="UP000243937"/>
    </source>
</evidence>
<dbReference type="KEGG" id="opf:CBP31_00170"/>
<dbReference type="AlphaFoldDB" id="A0A1Y0D143"/>
<dbReference type="CDD" id="cd07313">
    <property type="entry name" value="terB_like_2"/>
    <property type="match status" value="1"/>
</dbReference>
<dbReference type="InterPro" id="IPR029024">
    <property type="entry name" value="TerB-like"/>
</dbReference>
<accession>A0A1Y0D143</accession>
<dbReference type="RefSeq" id="WP_087034324.1">
    <property type="nucleotide sequence ID" value="NZ_CP021377.1"/>
</dbReference>
<sequence length="147" mass="16692">MLNKLKQLLTLEAQKPSTGPSKEMAMAALLAEVMLADGEASPEEQARMSQLLQRLTQQTPQAVQELLTDCLAQQQDVVSLYEFTTELKNLPINEREQLLYSLWQLAFTDAYLDPEEEGVIRQVADLLYVPHSRFIWLKEQASQKASI</sequence>
<dbReference type="Proteomes" id="UP000243937">
    <property type="component" value="Chromosome"/>
</dbReference>
<gene>
    <name evidence="2" type="ORF">CBP31_00170</name>
</gene>
<reference evidence="2 3" key="1">
    <citation type="journal article" date="2014" name="Int. J. Syst. Evol. Microbiol.">
        <title>Oceanisphaera profunda sp. nov., a marine bacterium isolated from deep-sea sediment, and emended description of the genus Oceanisphaera.</title>
        <authorList>
            <person name="Xu Z."/>
            <person name="Zhang X.Y."/>
            <person name="Su H.N."/>
            <person name="Yu Z.C."/>
            <person name="Liu C."/>
            <person name="Li H."/>
            <person name="Chen X.L."/>
            <person name="Song X.Y."/>
            <person name="Xie B.B."/>
            <person name="Qin Q.L."/>
            <person name="Zhou B.C."/>
            <person name="Shi M."/>
            <person name="Huang Y."/>
            <person name="Zhang Y.Z."/>
        </authorList>
    </citation>
    <scope>NUCLEOTIDE SEQUENCE [LARGE SCALE GENOMIC DNA]</scope>
    <source>
        <strain evidence="2 3">SM1222</strain>
    </source>
</reference>
<feature type="domain" description="Co-chaperone DjlA N-terminal" evidence="1">
    <location>
        <begin position="24"/>
        <end position="137"/>
    </location>
</feature>
<dbReference type="Pfam" id="PF05099">
    <property type="entry name" value="TerB"/>
    <property type="match status" value="1"/>
</dbReference>